<dbReference type="InterPro" id="IPR038005">
    <property type="entry name" value="RX-like_CC"/>
</dbReference>
<dbReference type="InterPro" id="IPR027417">
    <property type="entry name" value="P-loop_NTPase"/>
</dbReference>
<dbReference type="PROSITE" id="PS50404">
    <property type="entry name" value="GST_NTER"/>
    <property type="match status" value="1"/>
</dbReference>
<reference evidence="11 12" key="1">
    <citation type="submission" date="2020-02" db="EMBL/GenBank/DDBJ databases">
        <authorList>
            <person name="Ma Q."/>
            <person name="Huang Y."/>
            <person name="Song X."/>
            <person name="Pei D."/>
        </authorList>
    </citation>
    <scope>NUCLEOTIDE SEQUENCE [LARGE SCALE GENOMIC DNA]</scope>
    <source>
        <strain evidence="11">Sxm20200214</strain>
        <tissue evidence="11">Leaf</tissue>
    </source>
</reference>
<dbReference type="SUPFAM" id="SSF52833">
    <property type="entry name" value="Thioredoxin-like"/>
    <property type="match status" value="1"/>
</dbReference>
<organism evidence="11 12">
    <name type="scientific">Brassica carinata</name>
    <name type="common">Ethiopian mustard</name>
    <name type="synonym">Abyssinian cabbage</name>
    <dbReference type="NCBI Taxonomy" id="52824"/>
    <lineage>
        <taxon>Eukaryota</taxon>
        <taxon>Viridiplantae</taxon>
        <taxon>Streptophyta</taxon>
        <taxon>Embryophyta</taxon>
        <taxon>Tracheophyta</taxon>
        <taxon>Spermatophyta</taxon>
        <taxon>Magnoliopsida</taxon>
        <taxon>eudicotyledons</taxon>
        <taxon>Gunneridae</taxon>
        <taxon>Pentapetalae</taxon>
        <taxon>rosids</taxon>
        <taxon>malvids</taxon>
        <taxon>Brassicales</taxon>
        <taxon>Brassicaceae</taxon>
        <taxon>Brassiceae</taxon>
        <taxon>Brassica</taxon>
    </lineage>
</organism>
<dbReference type="Gene3D" id="3.40.30.10">
    <property type="entry name" value="Glutaredoxin"/>
    <property type="match status" value="1"/>
</dbReference>
<dbReference type="FunFam" id="1.20.1050.10:FF:000016">
    <property type="entry name" value="Glutathione S-transferase U9"/>
    <property type="match status" value="1"/>
</dbReference>
<dbReference type="Pfam" id="PF18052">
    <property type="entry name" value="Rx_N"/>
    <property type="match status" value="1"/>
</dbReference>
<dbReference type="InterPro" id="IPR036282">
    <property type="entry name" value="Glutathione-S-Trfase_C_sf"/>
</dbReference>
<dbReference type="Gene3D" id="3.40.50.300">
    <property type="entry name" value="P-loop containing nucleotide triphosphate hydrolases"/>
    <property type="match status" value="1"/>
</dbReference>
<dbReference type="EC" id="2.5.1.18" evidence="1"/>
<dbReference type="GO" id="GO:0006952">
    <property type="term" value="P:defense response"/>
    <property type="evidence" value="ECO:0007669"/>
    <property type="project" value="UniProtKB-KW"/>
</dbReference>
<dbReference type="GO" id="GO:0051707">
    <property type="term" value="P:response to other organism"/>
    <property type="evidence" value="ECO:0007669"/>
    <property type="project" value="UniProtKB-ARBA"/>
</dbReference>
<proteinExistence type="inferred from homology"/>
<dbReference type="Gene3D" id="1.20.5.4130">
    <property type="match status" value="1"/>
</dbReference>
<dbReference type="InterPro" id="IPR004045">
    <property type="entry name" value="Glutathione_S-Trfase_N"/>
</dbReference>
<dbReference type="SUPFAM" id="SSF47616">
    <property type="entry name" value="GST C-terminal domain-like"/>
    <property type="match status" value="1"/>
</dbReference>
<dbReference type="Pfam" id="PF23598">
    <property type="entry name" value="LRR_14"/>
    <property type="match status" value="1"/>
</dbReference>
<comment type="similarity">
    <text evidence="7">Belongs to the GST superfamily. Tau family.</text>
</comment>
<dbReference type="GO" id="GO:0006749">
    <property type="term" value="P:glutathione metabolic process"/>
    <property type="evidence" value="ECO:0007669"/>
    <property type="project" value="InterPro"/>
</dbReference>
<dbReference type="InterPro" id="IPR042197">
    <property type="entry name" value="Apaf_helical"/>
</dbReference>
<dbReference type="GO" id="GO:0043531">
    <property type="term" value="F:ADP binding"/>
    <property type="evidence" value="ECO:0007669"/>
    <property type="project" value="InterPro"/>
</dbReference>
<evidence type="ECO:0000256" key="6">
    <source>
        <dbReference type="ARBA" id="ARBA00022821"/>
    </source>
</evidence>
<evidence type="ECO:0000256" key="4">
    <source>
        <dbReference type="ARBA" id="ARBA00022737"/>
    </source>
</evidence>
<dbReference type="PANTHER" id="PTHR11260:SF628">
    <property type="entry name" value="GLUTATHIONE S-TRANSFERASE U15"/>
    <property type="match status" value="1"/>
</dbReference>
<dbReference type="GO" id="GO:0004364">
    <property type="term" value="F:glutathione transferase activity"/>
    <property type="evidence" value="ECO:0007669"/>
    <property type="project" value="UniProtKB-EC"/>
</dbReference>
<dbReference type="InterPro" id="IPR002182">
    <property type="entry name" value="NB-ARC"/>
</dbReference>
<accession>A0A8X7V3X9</accession>
<dbReference type="Gene3D" id="3.80.10.10">
    <property type="entry name" value="Ribonuclease Inhibitor"/>
    <property type="match status" value="1"/>
</dbReference>
<comment type="caution">
    <text evidence="11">The sequence shown here is derived from an EMBL/GenBank/DDBJ whole genome shotgun (WGS) entry which is preliminary data.</text>
</comment>
<dbReference type="InterPro" id="IPR010987">
    <property type="entry name" value="Glutathione-S-Trfase_C-like"/>
</dbReference>
<gene>
    <name evidence="11" type="ORF">Bca52824_031171</name>
</gene>
<keyword evidence="12" id="KW-1185">Reference proteome</keyword>
<evidence type="ECO:0000256" key="2">
    <source>
        <dbReference type="ARBA" id="ARBA00022575"/>
    </source>
</evidence>
<feature type="domain" description="GST N-terminal" evidence="9">
    <location>
        <begin position="780"/>
        <end position="860"/>
    </location>
</feature>
<dbReference type="OrthoDB" id="1534087at2759"/>
<dbReference type="InterPro" id="IPR055414">
    <property type="entry name" value="LRR_R13L4/SHOC2-like"/>
</dbReference>
<dbReference type="InterPro" id="IPR045074">
    <property type="entry name" value="GST_C_Tau"/>
</dbReference>
<name>A0A8X7V3X9_BRACI</name>
<evidence type="ECO:0000256" key="3">
    <source>
        <dbReference type="ARBA" id="ARBA00022679"/>
    </source>
</evidence>
<dbReference type="InterPro" id="IPR041118">
    <property type="entry name" value="Rx_N"/>
</dbReference>
<comment type="catalytic activity">
    <reaction evidence="8">
        <text>RX + glutathione = an S-substituted glutathione + a halide anion + H(+)</text>
        <dbReference type="Rhea" id="RHEA:16437"/>
        <dbReference type="ChEBI" id="CHEBI:15378"/>
        <dbReference type="ChEBI" id="CHEBI:16042"/>
        <dbReference type="ChEBI" id="CHEBI:17792"/>
        <dbReference type="ChEBI" id="CHEBI:57925"/>
        <dbReference type="ChEBI" id="CHEBI:90779"/>
        <dbReference type="EC" id="2.5.1.18"/>
    </reaction>
</comment>
<keyword evidence="2" id="KW-0216">Detoxification</keyword>
<dbReference type="GO" id="GO:0009407">
    <property type="term" value="P:toxin catabolic process"/>
    <property type="evidence" value="ECO:0007669"/>
    <property type="project" value="UniProtKB-ARBA"/>
</dbReference>
<evidence type="ECO:0000259" key="9">
    <source>
        <dbReference type="PROSITE" id="PS50404"/>
    </source>
</evidence>
<dbReference type="Pfam" id="PF00931">
    <property type="entry name" value="NB-ARC"/>
    <property type="match status" value="1"/>
</dbReference>
<keyword evidence="3" id="KW-0808">Transferase</keyword>
<dbReference type="SFLD" id="SFLDS00019">
    <property type="entry name" value="Glutathione_Transferase_(cytos"/>
    <property type="match status" value="1"/>
</dbReference>
<dbReference type="PANTHER" id="PTHR11260">
    <property type="entry name" value="GLUTATHIONE S-TRANSFERASE, GST, SUPERFAMILY, GST DOMAIN CONTAINING"/>
    <property type="match status" value="1"/>
</dbReference>
<dbReference type="GO" id="GO:0005737">
    <property type="term" value="C:cytoplasm"/>
    <property type="evidence" value="ECO:0007669"/>
    <property type="project" value="TreeGrafter"/>
</dbReference>
<dbReference type="PRINTS" id="PR00364">
    <property type="entry name" value="DISEASERSIST"/>
</dbReference>
<evidence type="ECO:0000259" key="10">
    <source>
        <dbReference type="PROSITE" id="PS50405"/>
    </source>
</evidence>
<keyword evidence="5" id="KW-0547">Nucleotide-binding</keyword>
<dbReference type="SFLD" id="SFLDG01152">
    <property type="entry name" value="Main.3:_Omega-_and_Tau-like"/>
    <property type="match status" value="1"/>
</dbReference>
<dbReference type="InterPro" id="IPR045073">
    <property type="entry name" value="Omega/Tau-like"/>
</dbReference>
<dbReference type="InterPro" id="IPR032675">
    <property type="entry name" value="LRR_dom_sf"/>
</dbReference>
<sequence>MIEGGAFVGALESTLGRRQMAETLLLFGFEKLWELLVRESDRFKGVDEQFTELKRELEKLRIFLRDADIEKHRNEMVRNTVKVTKEILYDAEDIIETFILKEELWNTGGIKKRIRQLACIMADRWKISFEMKSLSKRIAKVISDMHSHSTRVNDNAAYMQSLRERQREIRQTFSSDNEDHPVGLERNIEILVGKLMEEDSCQVVCITGMGGIGKTTLARQVFNHEKIKSHFSRLAWVCVSQKLTRKYVWQTILRKLMPGHKESEMTEDELQEKIHQFLETQKALIVLDDIWTQEDWNIIKPIPPRGELVTNRVHHDEPTRAEFITVPLEKRVNPPLKSSNGDALTCLEVDCLTPQESWTLFRRIASPKENTTDVNVDVEMEEAGKEIIKHCGGLPLALKKEYQGQGITMERAFKSGEEENFLQIVDASTGSSSERSKSRRLVVHSSNNTCQLDGYLQNPSLRSLLFIHKISGPNWTASGLSFRRLQLMRVLDLSRAEFKGGKLPSSIGKLIHLRYLSLYMANVSYLPSSMRNLKLLLYLNLRVGATSPVNMPNFLKEMQKLSYLFLPDNMQDKTKLVLGNLINLETLENFSTKHNNVEDLQGMTKLNTLSILFDCHVCSVETLATYVSEIRHLENLTITDKSASDARGFVLGCVLLKQLKLSIHMPNLPDDQHFPSRLTSICLRHCLLEEDPMPILEKLLHLKKVELWDQSFAGRRIVCSSGGFPQLHQLELSGLKELEEWIVEEGSMPLLHTLSISHCDNLKELPDGLRFITSLMELSCGYMGSKWEESPVVARAKIALRLKSVDYDYFEEDLFGSKSELLLKSNPVHKKVPVLIHNNKTVVESLNIVEYIDETWNSSRQSILPTHPHDRAIARFWSAFVDDKWFPTFIATTITKSENAKAKGMEEVGEGLLLLEDAFISISKGKRFFGGEVIGFMDICLGSFLVILKAREKLKGENILDKSKTPSLYKWANEFLSDDTVKNVVPEIDRVVKFMREFEAETQTRA</sequence>
<evidence type="ECO:0000313" key="11">
    <source>
        <dbReference type="EMBL" id="KAG2302520.1"/>
    </source>
</evidence>
<dbReference type="Gene3D" id="1.10.8.430">
    <property type="entry name" value="Helical domain of apoptotic protease-activating factors"/>
    <property type="match status" value="1"/>
</dbReference>
<dbReference type="InterPro" id="IPR040079">
    <property type="entry name" value="Glutathione_S-Trfase"/>
</dbReference>
<dbReference type="InterPro" id="IPR036249">
    <property type="entry name" value="Thioredoxin-like_sf"/>
</dbReference>
<evidence type="ECO:0000256" key="7">
    <source>
        <dbReference type="ARBA" id="ARBA00025743"/>
    </source>
</evidence>
<keyword evidence="6" id="KW-0611">Plant defense</keyword>
<dbReference type="CDD" id="cd03185">
    <property type="entry name" value="GST_C_Tau"/>
    <property type="match status" value="1"/>
</dbReference>
<evidence type="ECO:0000256" key="1">
    <source>
        <dbReference type="ARBA" id="ARBA00012452"/>
    </source>
</evidence>
<dbReference type="SFLD" id="SFLDG00358">
    <property type="entry name" value="Main_(cytGST)"/>
    <property type="match status" value="1"/>
</dbReference>
<dbReference type="CDD" id="cd14798">
    <property type="entry name" value="RX-CC_like"/>
    <property type="match status" value="1"/>
</dbReference>
<evidence type="ECO:0000256" key="5">
    <source>
        <dbReference type="ARBA" id="ARBA00022741"/>
    </source>
</evidence>
<dbReference type="CDD" id="cd03058">
    <property type="entry name" value="GST_N_Tau"/>
    <property type="match status" value="1"/>
</dbReference>
<feature type="domain" description="GST C-terminal" evidence="10">
    <location>
        <begin position="867"/>
        <end position="1004"/>
    </location>
</feature>
<dbReference type="Proteomes" id="UP000886595">
    <property type="component" value="Unassembled WGS sequence"/>
</dbReference>
<dbReference type="SUPFAM" id="SSF52058">
    <property type="entry name" value="L domain-like"/>
    <property type="match status" value="1"/>
</dbReference>
<evidence type="ECO:0000313" key="12">
    <source>
        <dbReference type="Proteomes" id="UP000886595"/>
    </source>
</evidence>
<dbReference type="FunFam" id="3.40.50.300:FF:001091">
    <property type="entry name" value="Probable disease resistance protein At1g61300"/>
    <property type="match status" value="1"/>
</dbReference>
<keyword evidence="4" id="KW-0677">Repeat</keyword>
<dbReference type="PROSITE" id="PS50405">
    <property type="entry name" value="GST_CTER"/>
    <property type="match status" value="1"/>
</dbReference>
<dbReference type="SUPFAM" id="SSF52540">
    <property type="entry name" value="P-loop containing nucleoside triphosphate hydrolases"/>
    <property type="match status" value="1"/>
</dbReference>
<dbReference type="Gene3D" id="1.20.1050.10">
    <property type="match status" value="1"/>
</dbReference>
<dbReference type="AlphaFoldDB" id="A0A8X7V3X9"/>
<evidence type="ECO:0000256" key="8">
    <source>
        <dbReference type="ARBA" id="ARBA00047960"/>
    </source>
</evidence>
<dbReference type="EMBL" id="JAAMPC010000007">
    <property type="protein sequence ID" value="KAG2302520.1"/>
    <property type="molecule type" value="Genomic_DNA"/>
</dbReference>
<protein>
    <recommendedName>
        <fullName evidence="1">glutathione transferase</fullName>
        <ecNumber evidence="1">2.5.1.18</ecNumber>
    </recommendedName>
</protein>